<gene>
    <name evidence="2" type="ORF">JMJ77_002465</name>
</gene>
<dbReference type="Proteomes" id="UP000699042">
    <property type="component" value="Unassembled WGS sequence"/>
</dbReference>
<reference evidence="2" key="1">
    <citation type="submission" date="2021-05" db="EMBL/GenBank/DDBJ databases">
        <title>Comparative genomics of three Colletotrichum scovillei strains and genetic complementation revealed genes involved fungal growth and virulence on chili pepper.</title>
        <authorList>
            <person name="Hsieh D.-K."/>
            <person name="Chuang S.-C."/>
            <person name="Chen C.-Y."/>
            <person name="Chao Y.-T."/>
            <person name="Lu M.-Y.J."/>
            <person name="Lee M.-H."/>
            <person name="Shih M.-C."/>
        </authorList>
    </citation>
    <scope>NUCLEOTIDE SEQUENCE</scope>
    <source>
        <strain evidence="2">Coll-153</strain>
    </source>
</reference>
<keyword evidence="3" id="KW-1185">Reference proteome</keyword>
<feature type="region of interest" description="Disordered" evidence="1">
    <location>
        <begin position="79"/>
        <end position="104"/>
    </location>
</feature>
<sequence length="104" mass="11916">MSTTQQPSIECCYQPGCYWDQKLDIDTHRTHMQKHGSGSGDVVEHCNIVMKNGIDIENHKKNCCRYKAAMALERLKKATKTAPGKQQKFADNMETTTRRICPER</sequence>
<protein>
    <submittedName>
        <fullName evidence="2">Uncharacterized protein</fullName>
    </submittedName>
</protein>
<dbReference type="AlphaFoldDB" id="A0A9P7RAS4"/>
<evidence type="ECO:0000313" key="2">
    <source>
        <dbReference type="EMBL" id="KAG7051851.1"/>
    </source>
</evidence>
<evidence type="ECO:0000313" key="3">
    <source>
        <dbReference type="Proteomes" id="UP000699042"/>
    </source>
</evidence>
<proteinExistence type="predicted"/>
<accession>A0A9P7RAS4</accession>
<evidence type="ECO:0000256" key="1">
    <source>
        <dbReference type="SAM" id="MobiDB-lite"/>
    </source>
</evidence>
<name>A0A9P7RAS4_9PEZI</name>
<organism evidence="2 3">
    <name type="scientific">Colletotrichum scovillei</name>
    <dbReference type="NCBI Taxonomy" id="1209932"/>
    <lineage>
        <taxon>Eukaryota</taxon>
        <taxon>Fungi</taxon>
        <taxon>Dikarya</taxon>
        <taxon>Ascomycota</taxon>
        <taxon>Pezizomycotina</taxon>
        <taxon>Sordariomycetes</taxon>
        <taxon>Hypocreomycetidae</taxon>
        <taxon>Glomerellales</taxon>
        <taxon>Glomerellaceae</taxon>
        <taxon>Colletotrichum</taxon>
        <taxon>Colletotrichum acutatum species complex</taxon>
    </lineage>
</organism>
<comment type="caution">
    <text evidence="2">The sequence shown here is derived from an EMBL/GenBank/DDBJ whole genome shotgun (WGS) entry which is preliminary data.</text>
</comment>
<dbReference type="EMBL" id="JAESDN010000004">
    <property type="protein sequence ID" value="KAG7051851.1"/>
    <property type="molecule type" value="Genomic_DNA"/>
</dbReference>